<comment type="caution">
    <text evidence="8">The sequence shown here is derived from an EMBL/GenBank/DDBJ whole genome shotgun (WGS) entry which is preliminary data.</text>
</comment>
<dbReference type="SFLD" id="SFLDG01067">
    <property type="entry name" value="SPASM/twitch_domain_containing"/>
    <property type="match status" value="1"/>
</dbReference>
<protein>
    <submittedName>
        <fullName evidence="8">Radical SAM protein</fullName>
    </submittedName>
</protein>
<dbReference type="Gene3D" id="3.20.20.70">
    <property type="entry name" value="Aldolase class I"/>
    <property type="match status" value="1"/>
</dbReference>
<dbReference type="PROSITE" id="PS51918">
    <property type="entry name" value="RADICAL_SAM"/>
    <property type="match status" value="1"/>
</dbReference>
<dbReference type="CDD" id="cd01335">
    <property type="entry name" value="Radical_SAM"/>
    <property type="match status" value="1"/>
</dbReference>
<dbReference type="Pfam" id="PF04055">
    <property type="entry name" value="Radical_SAM"/>
    <property type="match status" value="1"/>
</dbReference>
<dbReference type="GO" id="GO:0046872">
    <property type="term" value="F:metal ion binding"/>
    <property type="evidence" value="ECO:0007669"/>
    <property type="project" value="UniProtKB-KW"/>
</dbReference>
<evidence type="ECO:0000256" key="6">
    <source>
        <dbReference type="ARBA" id="ARBA00023014"/>
    </source>
</evidence>
<evidence type="ECO:0000313" key="8">
    <source>
        <dbReference type="EMBL" id="NYB72800.1"/>
    </source>
</evidence>
<dbReference type="InterPro" id="IPR013785">
    <property type="entry name" value="Aldolase_TIM"/>
</dbReference>
<dbReference type="GO" id="GO:0051539">
    <property type="term" value="F:4 iron, 4 sulfur cluster binding"/>
    <property type="evidence" value="ECO:0007669"/>
    <property type="project" value="UniProtKB-KW"/>
</dbReference>
<reference evidence="8" key="1">
    <citation type="submission" date="2020-07" db="EMBL/GenBank/DDBJ databases">
        <title>Genomic analysis of a strain of Sedimentibacter Hydroxybenzoicus DSM7310.</title>
        <authorList>
            <person name="Ma S."/>
        </authorList>
    </citation>
    <scope>NUCLEOTIDE SEQUENCE</scope>
    <source>
        <strain evidence="8">DSM 7310</strain>
    </source>
</reference>
<evidence type="ECO:0000256" key="1">
    <source>
        <dbReference type="ARBA" id="ARBA00001966"/>
    </source>
</evidence>
<accession>A0A974BHI8</accession>
<keyword evidence="6" id="KW-0411">Iron-sulfur</keyword>
<keyword evidence="2" id="KW-0004">4Fe-4S</keyword>
<evidence type="ECO:0000259" key="7">
    <source>
        <dbReference type="PROSITE" id="PS51918"/>
    </source>
</evidence>
<dbReference type="Proteomes" id="UP000611629">
    <property type="component" value="Unassembled WGS sequence"/>
</dbReference>
<evidence type="ECO:0000256" key="4">
    <source>
        <dbReference type="ARBA" id="ARBA00022723"/>
    </source>
</evidence>
<dbReference type="InterPro" id="IPR007197">
    <property type="entry name" value="rSAM"/>
</dbReference>
<dbReference type="EMBL" id="JACBNQ010000001">
    <property type="protein sequence ID" value="NYB72800.1"/>
    <property type="molecule type" value="Genomic_DNA"/>
</dbReference>
<dbReference type="SFLD" id="SFLDG01386">
    <property type="entry name" value="main_SPASM_domain-containing"/>
    <property type="match status" value="1"/>
</dbReference>
<dbReference type="InterPro" id="IPR023867">
    <property type="entry name" value="Sulphatase_maturase_rSAM"/>
</dbReference>
<gene>
    <name evidence="8" type="ORF">HZF24_01445</name>
</gene>
<dbReference type="SFLD" id="SFLDS00029">
    <property type="entry name" value="Radical_SAM"/>
    <property type="match status" value="1"/>
</dbReference>
<keyword evidence="4" id="KW-0479">Metal-binding</keyword>
<keyword evidence="5" id="KW-0408">Iron</keyword>
<dbReference type="NCBIfam" id="TIGR04085">
    <property type="entry name" value="rSAM_more_4Fe4S"/>
    <property type="match status" value="1"/>
</dbReference>
<name>A0A974BHI8_SEDHY</name>
<dbReference type="GO" id="GO:0016491">
    <property type="term" value="F:oxidoreductase activity"/>
    <property type="evidence" value="ECO:0007669"/>
    <property type="project" value="InterPro"/>
</dbReference>
<feature type="domain" description="Radical SAM core" evidence="7">
    <location>
        <begin position="84"/>
        <end position="319"/>
    </location>
</feature>
<dbReference type="InterPro" id="IPR023885">
    <property type="entry name" value="4Fe4S-binding_SPASM_dom"/>
</dbReference>
<keyword evidence="3" id="KW-0949">S-adenosyl-L-methionine</keyword>
<dbReference type="InterPro" id="IPR058240">
    <property type="entry name" value="rSAM_sf"/>
</dbReference>
<proteinExistence type="predicted"/>
<evidence type="ECO:0000256" key="5">
    <source>
        <dbReference type="ARBA" id="ARBA00023004"/>
    </source>
</evidence>
<evidence type="ECO:0000256" key="3">
    <source>
        <dbReference type="ARBA" id="ARBA00022691"/>
    </source>
</evidence>
<evidence type="ECO:0000313" key="9">
    <source>
        <dbReference type="Proteomes" id="UP000611629"/>
    </source>
</evidence>
<dbReference type="PANTHER" id="PTHR43787:SF3">
    <property type="entry name" value="ARYLSULFATASE REGULATORY PROTEIN"/>
    <property type="match status" value="1"/>
</dbReference>
<organism evidence="8 9">
    <name type="scientific">Sedimentibacter hydroxybenzoicus DSM 7310</name>
    <dbReference type="NCBI Taxonomy" id="1123245"/>
    <lineage>
        <taxon>Bacteria</taxon>
        <taxon>Bacillati</taxon>
        <taxon>Bacillota</taxon>
        <taxon>Tissierellia</taxon>
        <taxon>Sedimentibacter</taxon>
    </lineage>
</organism>
<evidence type="ECO:0000256" key="2">
    <source>
        <dbReference type="ARBA" id="ARBA00022485"/>
    </source>
</evidence>
<comment type="cofactor">
    <cofactor evidence="1">
        <name>[4Fe-4S] cluster</name>
        <dbReference type="ChEBI" id="CHEBI:49883"/>
    </cofactor>
</comment>
<dbReference type="AlphaFoldDB" id="A0A974BHI8"/>
<sequence>MILTSKMSSITLNDNEIIIVNLLSGAVNILNNEIYQELNDLQKLRNDYPEVFQELVNDKFLFENNIEEQKYFVDLISSINELDIHEAPNFVILPTYDCNLHCVYCYESTTVQRNIKDMSEEQAEAVKRFIEYKAKNYDSSQIRITLMGGEPLLIRNKQIIEDFLNWANILKYKVDIVTNGTTIHQYEDILKRYDISSLQITVDGPKNINDKRRISIDEKGSFDNIIEGIDLAIKNKIKTYIRVNIDVQNISHLKDLAKFLINRYGSENKYLRPYLYVISDGGCLGDNYCIPEVEAVKKIIDLSKNNECMDIYDLVFHGSNFIKGVLNSDDYFPQNRFCAANKKQYVLGAEGNIYKCWFGVGEQKFALGTYYPDIQINESIEKLWEKRCVENIPRCYNCKFSLICGGGCNNKAMSANLSIMTPNCADFDSLLKLGFSYYIERGDMQLS</sequence>
<dbReference type="SUPFAM" id="SSF102114">
    <property type="entry name" value="Radical SAM enzymes"/>
    <property type="match status" value="1"/>
</dbReference>
<keyword evidence="9" id="KW-1185">Reference proteome</keyword>
<dbReference type="PANTHER" id="PTHR43787">
    <property type="entry name" value="FEMO COFACTOR BIOSYNTHESIS PROTEIN NIFB-RELATED"/>
    <property type="match status" value="1"/>
</dbReference>
<dbReference type="SFLD" id="SFLDG01384">
    <property type="entry name" value="thioether_bond_formation_requi"/>
    <property type="match status" value="1"/>
</dbReference>